<accession>A0A812XCH6</accession>
<dbReference type="OrthoDB" id="408177at2759"/>
<dbReference type="EMBL" id="CAJNIZ010045732">
    <property type="protein sequence ID" value="CAE7728684.1"/>
    <property type="molecule type" value="Genomic_DNA"/>
</dbReference>
<dbReference type="Pfam" id="PF13360">
    <property type="entry name" value="PQQ_2"/>
    <property type="match status" value="2"/>
</dbReference>
<feature type="chain" id="PRO_5032457849" description="Pyrrolo-quinoline quinone repeat domain-containing protein" evidence="1">
    <location>
        <begin position="23"/>
        <end position="481"/>
    </location>
</feature>
<feature type="domain" description="Pyrrolo-quinoline quinone repeat" evidence="2">
    <location>
        <begin position="86"/>
        <end position="171"/>
    </location>
</feature>
<comment type="caution">
    <text evidence="3">The sequence shown here is derived from an EMBL/GenBank/DDBJ whole genome shotgun (WGS) entry which is preliminary data.</text>
</comment>
<reference evidence="3" key="1">
    <citation type="submission" date="2021-02" db="EMBL/GenBank/DDBJ databases">
        <authorList>
            <person name="Dougan E. K."/>
            <person name="Rhodes N."/>
            <person name="Thang M."/>
            <person name="Chan C."/>
        </authorList>
    </citation>
    <scope>NUCLEOTIDE SEQUENCE</scope>
</reference>
<dbReference type="Gene3D" id="2.40.10.480">
    <property type="match status" value="1"/>
</dbReference>
<proteinExistence type="predicted"/>
<dbReference type="InterPro" id="IPR011047">
    <property type="entry name" value="Quinoprotein_ADH-like_sf"/>
</dbReference>
<organism evidence="3 4">
    <name type="scientific">Symbiodinium pilosum</name>
    <name type="common">Dinoflagellate</name>
    <dbReference type="NCBI Taxonomy" id="2952"/>
    <lineage>
        <taxon>Eukaryota</taxon>
        <taxon>Sar</taxon>
        <taxon>Alveolata</taxon>
        <taxon>Dinophyceae</taxon>
        <taxon>Suessiales</taxon>
        <taxon>Symbiodiniaceae</taxon>
        <taxon>Symbiodinium</taxon>
    </lineage>
</organism>
<dbReference type="SMART" id="SM00564">
    <property type="entry name" value="PQQ"/>
    <property type="match status" value="6"/>
</dbReference>
<sequence length="481" mass="51833">MRFYGTVCSVLAVSSILGKALGTEECQNAEQASFSVLQTHQLLTKDHVKKEEEEFFWASGRGNFPEYAVSQHPAPFKLADAFAWQWHHPLGRFATLTYGTAIDGESNIYLSAADGIRKFDQNGTMLWEYESLPAEVVNAPSVYDGMVYSSDTHGNAFALDMETGHVVWKTSVAVNIGQDNGFNMVHAGIALVACDWRLPSPQGAANQKVKALNASTGGVLWTYVPDTAVWNFLPLFVDDDSFVFQDMTGKVYRLTLSTGDLVWKTGGLNGTWTDGGAAVGANGLVYAVNNNHRPDEDPKTEDMPGTLSAYNLTDGQLVWTITTPRPPNNAPAVGQVKNLPDFSVVMPLCQQVRPGATCDVHVYDAETGGLRWVFHGPSQDGLLQAGDLEGVLGRTKRGVRSMCLPNGWSAPTIDAEGTVFVGNEMGNFYALRDLDGDGVTFGEGEVAFYDTKAAFSGSSSPAVAPGLLAVASCDTLFVFKP</sequence>
<keyword evidence="4" id="KW-1185">Reference proteome</keyword>
<dbReference type="PANTHER" id="PTHR34512:SF30">
    <property type="entry name" value="OUTER MEMBRANE PROTEIN ASSEMBLY FACTOR BAMB"/>
    <property type="match status" value="1"/>
</dbReference>
<dbReference type="InterPro" id="IPR015943">
    <property type="entry name" value="WD40/YVTN_repeat-like_dom_sf"/>
</dbReference>
<dbReference type="Gene3D" id="2.130.10.10">
    <property type="entry name" value="YVTN repeat-like/Quinoprotein amine dehydrogenase"/>
    <property type="match status" value="1"/>
</dbReference>
<evidence type="ECO:0000313" key="4">
    <source>
        <dbReference type="Proteomes" id="UP000649617"/>
    </source>
</evidence>
<dbReference type="Proteomes" id="UP000649617">
    <property type="component" value="Unassembled WGS sequence"/>
</dbReference>
<dbReference type="PANTHER" id="PTHR34512">
    <property type="entry name" value="CELL SURFACE PROTEIN"/>
    <property type="match status" value="1"/>
</dbReference>
<dbReference type="InterPro" id="IPR002372">
    <property type="entry name" value="PQQ_rpt_dom"/>
</dbReference>
<evidence type="ECO:0000259" key="2">
    <source>
        <dbReference type="Pfam" id="PF13360"/>
    </source>
</evidence>
<feature type="signal peptide" evidence="1">
    <location>
        <begin position="1"/>
        <end position="22"/>
    </location>
</feature>
<protein>
    <recommendedName>
        <fullName evidence="2">Pyrrolo-quinoline quinone repeat domain-containing protein</fullName>
    </recommendedName>
</protein>
<name>A0A812XCH6_SYMPI</name>
<dbReference type="SUPFAM" id="SSF50998">
    <property type="entry name" value="Quinoprotein alcohol dehydrogenase-like"/>
    <property type="match status" value="1"/>
</dbReference>
<keyword evidence="1" id="KW-0732">Signal</keyword>
<evidence type="ECO:0000313" key="3">
    <source>
        <dbReference type="EMBL" id="CAE7728684.1"/>
    </source>
</evidence>
<dbReference type="InterPro" id="IPR018391">
    <property type="entry name" value="PQQ_b-propeller_rpt"/>
</dbReference>
<dbReference type="Gene3D" id="2.40.128.630">
    <property type="match status" value="1"/>
</dbReference>
<dbReference type="AlphaFoldDB" id="A0A812XCH6"/>
<evidence type="ECO:0000256" key="1">
    <source>
        <dbReference type="SAM" id="SignalP"/>
    </source>
</evidence>
<feature type="domain" description="Pyrrolo-quinoline quinone repeat" evidence="2">
    <location>
        <begin position="206"/>
        <end position="330"/>
    </location>
</feature>
<gene>
    <name evidence="3" type="ORF">SPIL2461_LOCUS20885</name>
</gene>